<dbReference type="EMBL" id="JADIVZ010000006">
    <property type="protein sequence ID" value="MBF4162621.1"/>
    <property type="molecule type" value="Genomic_DNA"/>
</dbReference>
<gene>
    <name evidence="3" type="ORF">ISG29_13065</name>
</gene>
<comment type="caution">
    <text evidence="3">The sequence shown here is derived from an EMBL/GenBank/DDBJ whole genome shotgun (WGS) entry which is preliminary data.</text>
</comment>
<feature type="transmembrane region" description="Helical" evidence="2">
    <location>
        <begin position="24"/>
        <end position="42"/>
    </location>
</feature>
<evidence type="ECO:0000313" key="3">
    <source>
        <dbReference type="EMBL" id="MBF4162621.1"/>
    </source>
</evidence>
<evidence type="ECO:0000256" key="1">
    <source>
        <dbReference type="SAM" id="MobiDB-lite"/>
    </source>
</evidence>
<proteinExistence type="predicted"/>
<evidence type="ECO:0000313" key="4">
    <source>
        <dbReference type="Proteomes" id="UP000656804"/>
    </source>
</evidence>
<dbReference type="RefSeq" id="WP_194503884.1">
    <property type="nucleotide sequence ID" value="NZ_JADIVZ010000006.1"/>
</dbReference>
<sequence>MATPPATPSPTVTSSRRRQRSTRLTVAAALLVLAAVAVLGAAVTGSWLLGLLAGVLAVVLGAAATRITHAELMASRREANRDRAQQARDYLELALARDAEHADVVSQLEARIEQRETTLTEMSEELAAAQRRLVDERRSAKEQLAGAERALESERRRSASSLDAAEERAAEAIAVVAELEHELAELRAELDTLIAATSITPHRRAV</sequence>
<keyword evidence="2" id="KW-0472">Membrane</keyword>
<evidence type="ECO:0008006" key="5">
    <source>
        <dbReference type="Google" id="ProtNLM"/>
    </source>
</evidence>
<reference evidence="3" key="1">
    <citation type="submission" date="2020-11" db="EMBL/GenBank/DDBJ databases">
        <title>Nocardioides sp. CBS4Y-1, whole genome shotgun sequence.</title>
        <authorList>
            <person name="Tuo L."/>
        </authorList>
    </citation>
    <scope>NUCLEOTIDE SEQUENCE</scope>
    <source>
        <strain evidence="3">CBS4Y-1</strain>
    </source>
</reference>
<accession>A0A930Y828</accession>
<evidence type="ECO:0000256" key="2">
    <source>
        <dbReference type="SAM" id="Phobius"/>
    </source>
</evidence>
<keyword evidence="2" id="KW-0812">Transmembrane</keyword>
<feature type="region of interest" description="Disordered" evidence="1">
    <location>
        <begin position="144"/>
        <end position="163"/>
    </location>
</feature>
<dbReference type="AlphaFoldDB" id="A0A930Y828"/>
<protein>
    <recommendedName>
        <fullName evidence="5">Multidomain membrane protein</fullName>
    </recommendedName>
</protein>
<name>A0A930Y828_9ACTN</name>
<keyword evidence="4" id="KW-1185">Reference proteome</keyword>
<feature type="transmembrane region" description="Helical" evidence="2">
    <location>
        <begin position="48"/>
        <end position="67"/>
    </location>
</feature>
<organism evidence="3 4">
    <name type="scientific">Nocardioides acrostichi</name>
    <dbReference type="NCBI Taxonomy" id="2784339"/>
    <lineage>
        <taxon>Bacteria</taxon>
        <taxon>Bacillati</taxon>
        <taxon>Actinomycetota</taxon>
        <taxon>Actinomycetes</taxon>
        <taxon>Propionibacteriales</taxon>
        <taxon>Nocardioidaceae</taxon>
        <taxon>Nocardioides</taxon>
    </lineage>
</organism>
<keyword evidence="2" id="KW-1133">Transmembrane helix</keyword>
<dbReference type="Proteomes" id="UP000656804">
    <property type="component" value="Unassembled WGS sequence"/>
</dbReference>